<evidence type="ECO:0008006" key="3">
    <source>
        <dbReference type="Google" id="ProtNLM"/>
    </source>
</evidence>
<dbReference type="PANTHER" id="PTHR47074:SF48">
    <property type="entry name" value="POLYNUCLEOTIDYL TRANSFERASE, RIBONUCLEASE H-LIKE SUPERFAMILY PROTEIN"/>
    <property type="match status" value="1"/>
</dbReference>
<dbReference type="Proteomes" id="UP000701853">
    <property type="component" value="Chromosome 2"/>
</dbReference>
<keyword evidence="2" id="KW-1185">Reference proteome</keyword>
<proteinExistence type="predicted"/>
<sequence>MVFTRQIRRTRGFFFKGLVWDLTVSFGRPLEIASIRQNVNKECRRCRAGNETLIHAIKNRPSALAMLSCGGLDGRLINNNYESCIDWLEESMRLLDKKAIADFITLLWNSWNNTNNFIFHGKEEEASVIWERAITLSKDFRIHNLVNKSMLPITSACKKWEKPSHGFAKVNFDAVVSNGRMGFGVIVRDDDGFVLDGSGGFKEAVMDGEWVELTAFEESMNVAGSLNIMKVMPRLGIMPANERLKVTKALVLLTEFANLPTTEFREFNFEPDTLIS</sequence>
<organism evidence="1 2">
    <name type="scientific">Gossypium anomalum</name>
    <dbReference type="NCBI Taxonomy" id="47600"/>
    <lineage>
        <taxon>Eukaryota</taxon>
        <taxon>Viridiplantae</taxon>
        <taxon>Streptophyta</taxon>
        <taxon>Embryophyta</taxon>
        <taxon>Tracheophyta</taxon>
        <taxon>Spermatophyta</taxon>
        <taxon>Magnoliopsida</taxon>
        <taxon>eudicotyledons</taxon>
        <taxon>Gunneridae</taxon>
        <taxon>Pentapetalae</taxon>
        <taxon>rosids</taxon>
        <taxon>malvids</taxon>
        <taxon>Malvales</taxon>
        <taxon>Malvaceae</taxon>
        <taxon>Malvoideae</taxon>
        <taxon>Gossypium</taxon>
    </lineage>
</organism>
<dbReference type="EMBL" id="JAHUZN010000002">
    <property type="protein sequence ID" value="KAG8500321.1"/>
    <property type="molecule type" value="Genomic_DNA"/>
</dbReference>
<name>A0A8J5Z4A1_9ROSI</name>
<dbReference type="PANTHER" id="PTHR47074">
    <property type="entry name" value="BNAC02G40300D PROTEIN"/>
    <property type="match status" value="1"/>
</dbReference>
<accession>A0A8J5Z4A1</accession>
<dbReference type="OrthoDB" id="988822at2759"/>
<dbReference type="InterPro" id="IPR052929">
    <property type="entry name" value="RNase_H-like_EbsB-rel"/>
</dbReference>
<reference evidence="1 2" key="1">
    <citation type="journal article" date="2021" name="bioRxiv">
        <title>The Gossypium anomalum genome as a resource for cotton improvement and evolutionary analysis of hybrid incompatibility.</title>
        <authorList>
            <person name="Grover C.E."/>
            <person name="Yuan D."/>
            <person name="Arick M.A."/>
            <person name="Miller E.R."/>
            <person name="Hu G."/>
            <person name="Peterson D.G."/>
            <person name="Wendel J.F."/>
            <person name="Udall J.A."/>
        </authorList>
    </citation>
    <scope>NUCLEOTIDE SEQUENCE [LARGE SCALE GENOMIC DNA]</scope>
    <source>
        <strain evidence="1">JFW-Udall</strain>
        <tissue evidence="1">Leaf</tissue>
    </source>
</reference>
<comment type="caution">
    <text evidence="1">The sequence shown here is derived from an EMBL/GenBank/DDBJ whole genome shotgun (WGS) entry which is preliminary data.</text>
</comment>
<protein>
    <recommendedName>
        <fullName evidence="3">RNase H type-1 domain-containing protein</fullName>
    </recommendedName>
</protein>
<evidence type="ECO:0000313" key="1">
    <source>
        <dbReference type="EMBL" id="KAG8500321.1"/>
    </source>
</evidence>
<dbReference type="AlphaFoldDB" id="A0A8J5Z4A1"/>
<gene>
    <name evidence="1" type="ORF">CXB51_003683</name>
</gene>
<evidence type="ECO:0000313" key="2">
    <source>
        <dbReference type="Proteomes" id="UP000701853"/>
    </source>
</evidence>